<reference evidence="1" key="1">
    <citation type="journal article" date="2014" name="Int. J. Syst. Evol. Microbiol.">
        <title>Complete genome sequence of Corynebacterium casei LMG S-19264T (=DSM 44701T), isolated from a smear-ripened cheese.</title>
        <authorList>
            <consortium name="US DOE Joint Genome Institute (JGI-PGF)"/>
            <person name="Walter F."/>
            <person name="Albersmeier A."/>
            <person name="Kalinowski J."/>
            <person name="Ruckert C."/>
        </authorList>
    </citation>
    <scope>NUCLEOTIDE SEQUENCE</scope>
    <source>
        <strain evidence="1">CGMCC 4.7110</strain>
    </source>
</reference>
<dbReference type="RefSeq" id="WP_189265352.1">
    <property type="nucleotide sequence ID" value="NZ_BMML01000012.1"/>
</dbReference>
<organism evidence="1 2">
    <name type="scientific">Streptomyces fuscichromogenes</name>
    <dbReference type="NCBI Taxonomy" id="1324013"/>
    <lineage>
        <taxon>Bacteria</taxon>
        <taxon>Bacillati</taxon>
        <taxon>Actinomycetota</taxon>
        <taxon>Actinomycetes</taxon>
        <taxon>Kitasatosporales</taxon>
        <taxon>Streptomycetaceae</taxon>
        <taxon>Streptomyces</taxon>
    </lineage>
</organism>
<accession>A0A918CT20</accession>
<sequence length="64" mass="7335">MSITGSDKPGHAVELPSSEDWMPLAQWDIGLRGRECSTLHWVIPRQDLAERRFDGAHVSFFWNP</sequence>
<keyword evidence="2" id="KW-1185">Reference proteome</keyword>
<evidence type="ECO:0000313" key="1">
    <source>
        <dbReference type="EMBL" id="GGN21900.1"/>
    </source>
</evidence>
<dbReference type="AlphaFoldDB" id="A0A918CT20"/>
<evidence type="ECO:0000313" key="2">
    <source>
        <dbReference type="Proteomes" id="UP000653411"/>
    </source>
</evidence>
<protein>
    <submittedName>
        <fullName evidence="1">Uncharacterized protein</fullName>
    </submittedName>
</protein>
<gene>
    <name evidence="1" type="ORF">GCM10011578_053360</name>
</gene>
<comment type="caution">
    <text evidence="1">The sequence shown here is derived from an EMBL/GenBank/DDBJ whole genome shotgun (WGS) entry which is preliminary data.</text>
</comment>
<name>A0A918CT20_9ACTN</name>
<reference evidence="1" key="2">
    <citation type="submission" date="2020-09" db="EMBL/GenBank/DDBJ databases">
        <authorList>
            <person name="Sun Q."/>
            <person name="Zhou Y."/>
        </authorList>
    </citation>
    <scope>NUCLEOTIDE SEQUENCE</scope>
    <source>
        <strain evidence="1">CGMCC 4.7110</strain>
    </source>
</reference>
<proteinExistence type="predicted"/>
<dbReference type="EMBL" id="BMML01000012">
    <property type="protein sequence ID" value="GGN21900.1"/>
    <property type="molecule type" value="Genomic_DNA"/>
</dbReference>
<dbReference type="Proteomes" id="UP000653411">
    <property type="component" value="Unassembled WGS sequence"/>
</dbReference>